<protein>
    <submittedName>
        <fullName evidence="6">TetR/AcrR family transcriptional regulator</fullName>
    </submittedName>
</protein>
<dbReference type="InterPro" id="IPR001647">
    <property type="entry name" value="HTH_TetR"/>
</dbReference>
<evidence type="ECO:0000256" key="1">
    <source>
        <dbReference type="ARBA" id="ARBA00023015"/>
    </source>
</evidence>
<evidence type="ECO:0000259" key="5">
    <source>
        <dbReference type="PROSITE" id="PS50977"/>
    </source>
</evidence>
<keyword evidence="7" id="KW-1185">Reference proteome</keyword>
<comment type="caution">
    <text evidence="6">The sequence shown here is derived from an EMBL/GenBank/DDBJ whole genome shotgun (WGS) entry which is preliminary data.</text>
</comment>
<feature type="DNA-binding region" description="H-T-H motif" evidence="4">
    <location>
        <begin position="31"/>
        <end position="50"/>
    </location>
</feature>
<keyword evidence="1" id="KW-0805">Transcription regulation</keyword>
<dbReference type="PRINTS" id="PR00455">
    <property type="entry name" value="HTHTETR"/>
</dbReference>
<dbReference type="SUPFAM" id="SSF46689">
    <property type="entry name" value="Homeodomain-like"/>
    <property type="match status" value="1"/>
</dbReference>
<sequence length="227" mass="24307">MRKQERAERTRRALIHSAAAAFDEYGYASSRVSGISARAGVSTGAFHFHFEDKESLAAAVESEAREALLTITRCADSSDEPALQVLADASHAMVSRLRSDLVVRAGFRLSCDVVDATRSDLRSQWQDFVRRQLMRAGSEGALAEGVAPQDAATVITASTTGLEVLGRGDQEWLSRESVTAFWRLLMPRLAASHMVGRLDPAGSDVTAGDGDAYAAPAVPQVAERAAS</sequence>
<dbReference type="Pfam" id="PF00440">
    <property type="entry name" value="TetR_N"/>
    <property type="match status" value="1"/>
</dbReference>
<dbReference type="AlphaFoldDB" id="A0A9X2LLS4"/>
<evidence type="ECO:0000313" key="7">
    <source>
        <dbReference type="Proteomes" id="UP001142374"/>
    </source>
</evidence>
<organism evidence="6 7">
    <name type="scientific">Streptomyces telluris</name>
    <dbReference type="NCBI Taxonomy" id="2720021"/>
    <lineage>
        <taxon>Bacteria</taxon>
        <taxon>Bacillati</taxon>
        <taxon>Actinomycetota</taxon>
        <taxon>Actinomycetes</taxon>
        <taxon>Kitasatosporales</taxon>
        <taxon>Streptomycetaceae</taxon>
        <taxon>Streptomyces</taxon>
    </lineage>
</organism>
<evidence type="ECO:0000256" key="2">
    <source>
        <dbReference type="ARBA" id="ARBA00023125"/>
    </source>
</evidence>
<dbReference type="EMBL" id="JANIID010000033">
    <property type="protein sequence ID" value="MCQ8773674.1"/>
    <property type="molecule type" value="Genomic_DNA"/>
</dbReference>
<dbReference type="InterPro" id="IPR009057">
    <property type="entry name" value="Homeodomain-like_sf"/>
</dbReference>
<dbReference type="Gene3D" id="1.10.357.10">
    <property type="entry name" value="Tetracycline Repressor, domain 2"/>
    <property type="match status" value="1"/>
</dbReference>
<dbReference type="Proteomes" id="UP001142374">
    <property type="component" value="Unassembled WGS sequence"/>
</dbReference>
<evidence type="ECO:0000256" key="3">
    <source>
        <dbReference type="ARBA" id="ARBA00023163"/>
    </source>
</evidence>
<dbReference type="GO" id="GO:0000976">
    <property type="term" value="F:transcription cis-regulatory region binding"/>
    <property type="evidence" value="ECO:0007669"/>
    <property type="project" value="TreeGrafter"/>
</dbReference>
<feature type="domain" description="HTH tetR-type" evidence="5">
    <location>
        <begin position="8"/>
        <end position="68"/>
    </location>
</feature>
<dbReference type="PANTHER" id="PTHR30055:SF234">
    <property type="entry name" value="HTH-TYPE TRANSCRIPTIONAL REGULATOR BETI"/>
    <property type="match status" value="1"/>
</dbReference>
<dbReference type="PROSITE" id="PS50977">
    <property type="entry name" value="HTH_TETR_2"/>
    <property type="match status" value="1"/>
</dbReference>
<dbReference type="InterPro" id="IPR036271">
    <property type="entry name" value="Tet_transcr_reg_TetR-rel_C_sf"/>
</dbReference>
<accession>A0A9X2LLS4</accession>
<dbReference type="RefSeq" id="WP_256791450.1">
    <property type="nucleotide sequence ID" value="NZ_JANIID010000033.1"/>
</dbReference>
<reference evidence="6" key="1">
    <citation type="submission" date="2022-06" db="EMBL/GenBank/DDBJ databases">
        <title>WGS of actinobacteria.</title>
        <authorList>
            <person name="Thawai C."/>
        </authorList>
    </citation>
    <scope>NUCLEOTIDE SEQUENCE</scope>
    <source>
        <strain evidence="6">AA8</strain>
    </source>
</reference>
<evidence type="ECO:0000313" key="6">
    <source>
        <dbReference type="EMBL" id="MCQ8773674.1"/>
    </source>
</evidence>
<evidence type="ECO:0000256" key="4">
    <source>
        <dbReference type="PROSITE-ProRule" id="PRU00335"/>
    </source>
</evidence>
<dbReference type="InterPro" id="IPR050109">
    <property type="entry name" value="HTH-type_TetR-like_transc_reg"/>
</dbReference>
<dbReference type="SUPFAM" id="SSF48498">
    <property type="entry name" value="Tetracyclin repressor-like, C-terminal domain"/>
    <property type="match status" value="1"/>
</dbReference>
<name>A0A9X2LLS4_9ACTN</name>
<dbReference type="InterPro" id="IPR047923">
    <property type="entry name" value="ArpA-like"/>
</dbReference>
<dbReference type="GO" id="GO:0003700">
    <property type="term" value="F:DNA-binding transcription factor activity"/>
    <property type="evidence" value="ECO:0007669"/>
    <property type="project" value="TreeGrafter"/>
</dbReference>
<proteinExistence type="predicted"/>
<keyword evidence="2 4" id="KW-0238">DNA-binding</keyword>
<dbReference type="NCBIfam" id="NF041196">
    <property type="entry name" value="ScbR_bind_reg"/>
    <property type="match status" value="1"/>
</dbReference>
<dbReference type="PANTHER" id="PTHR30055">
    <property type="entry name" value="HTH-TYPE TRANSCRIPTIONAL REGULATOR RUTR"/>
    <property type="match status" value="1"/>
</dbReference>
<keyword evidence="3" id="KW-0804">Transcription</keyword>
<gene>
    <name evidence="6" type="ORF">NQU55_28525</name>
</gene>